<dbReference type="InterPro" id="IPR025506">
    <property type="entry name" value="Abi_alpha"/>
</dbReference>
<evidence type="ECO:0008006" key="3">
    <source>
        <dbReference type="Google" id="ProtNLM"/>
    </source>
</evidence>
<reference evidence="1 2" key="1">
    <citation type="journal article" date="2003" name="J. Bacteriol.">
        <title>Complete genome sequence of the oral pathogenic bacterium Porphyromonas gingivalis strain W83.</title>
        <authorList>
            <person name="Nelson K."/>
            <person name="Fleishmann R."/>
            <person name="DeBoy R."/>
            <person name="Paulsen I."/>
            <person name="Fouts D."/>
            <person name="Eisen J."/>
            <person name="Daugherty S."/>
            <person name="Dodson R."/>
            <person name="Durkin A."/>
            <person name="Gwinn M."/>
            <person name="Haft D."/>
            <person name="Kolonay J."/>
            <person name="Nelson W."/>
            <person name="White O."/>
            <person name="Mason T."/>
            <person name="Tallon L."/>
            <person name="Gray J."/>
            <person name="Granger D."/>
            <person name="Tettelin H."/>
            <person name="Dong H."/>
            <person name="Galvin J."/>
            <person name="Duncan M."/>
            <person name="Dewhirst F."/>
            <person name="Fraser C."/>
        </authorList>
    </citation>
    <scope>NUCLEOTIDE SEQUENCE [LARGE SCALE GENOMIC DNA]</scope>
    <source>
        <strain evidence="2">ATCC BAA-308 / W83</strain>
    </source>
</reference>
<evidence type="ECO:0000313" key="1">
    <source>
        <dbReference type="EMBL" id="AAQ66002.1"/>
    </source>
</evidence>
<keyword evidence="2" id="KW-1185">Reference proteome</keyword>
<evidence type="ECO:0000313" key="2">
    <source>
        <dbReference type="Proteomes" id="UP000000588"/>
    </source>
</evidence>
<dbReference type="eggNOG" id="ENOG503350B">
    <property type="taxonomic scope" value="Bacteria"/>
</dbReference>
<dbReference type="Pfam" id="PF14337">
    <property type="entry name" value="Abi_alpha"/>
    <property type="match status" value="1"/>
</dbReference>
<dbReference type="Gene3D" id="3.30.110.190">
    <property type="match status" value="1"/>
</dbReference>
<sequence>MYPIKIIYVYKAMLDKVIDKAGGVLTEAYGDVVKPVLKPIGEVLGFLPRSIKCLLQGWEKWIINGEESIRLTSEAIRKKIEATPAERLTEPEPYVVVPAIQQLGYSHSSEELRELYANLIVSSMDVEKKGLVHPAFVDILKKLTPDEAKIIQYFKGRDFIEYLDLRAYIKEEEGGGFRTIADHKTLLSDEVNFFMPDNELAYLQNLVCLGILKDCEGTFTVIEDNYKLIENKLGLESLRNQYVPEQFSSIRSEKSFYQVTDFGRNFINTVTE</sequence>
<dbReference type="EnsemblBacteria" id="AAQ66002">
    <property type="protein sequence ID" value="AAQ66002"/>
    <property type="gene ID" value="PG_0854"/>
</dbReference>
<gene>
    <name evidence="1" type="ordered locus">PG_0854</name>
</gene>
<dbReference type="EMBL" id="AE015924">
    <property type="protein sequence ID" value="AAQ66002.1"/>
    <property type="molecule type" value="Genomic_DNA"/>
</dbReference>
<dbReference type="AlphaFoldDB" id="Q7MW12"/>
<dbReference type="KEGG" id="pgi:PG_0854"/>
<dbReference type="Proteomes" id="UP000000588">
    <property type="component" value="Chromosome"/>
</dbReference>
<protein>
    <recommendedName>
        <fullName evidence="3">DUF4393 domain-containing protein</fullName>
    </recommendedName>
</protein>
<proteinExistence type="predicted"/>
<name>Q7MW12_PORGI</name>
<dbReference type="HOGENOM" id="CLU_086036_1_0_10"/>
<organism evidence="1 2">
    <name type="scientific">Porphyromonas gingivalis (strain ATCC BAA-308 / W83)</name>
    <dbReference type="NCBI Taxonomy" id="242619"/>
    <lineage>
        <taxon>Bacteria</taxon>
        <taxon>Pseudomonadati</taxon>
        <taxon>Bacteroidota</taxon>
        <taxon>Bacteroidia</taxon>
        <taxon>Bacteroidales</taxon>
        <taxon>Porphyromonadaceae</taxon>
        <taxon>Porphyromonas</taxon>
    </lineage>
</organism>
<accession>Q7MW12</accession>